<protein>
    <recommendedName>
        <fullName evidence="3">RUN domain-containing protein</fullName>
    </recommendedName>
</protein>
<dbReference type="PANTHER" id="PTHR15591">
    <property type="entry name" value="RUN AND SH3 DOMAIN CONTAINING"/>
    <property type="match status" value="1"/>
</dbReference>
<name>A0A8S4NZ66_OWEFU</name>
<dbReference type="InterPro" id="IPR058732">
    <property type="entry name" value="RUNDC1_M"/>
</dbReference>
<proteinExistence type="predicted"/>
<dbReference type="EMBL" id="CAIIXF020000006">
    <property type="protein sequence ID" value="CAH1787377.1"/>
    <property type="molecule type" value="Genomic_DNA"/>
</dbReference>
<evidence type="ECO:0000313" key="5">
    <source>
        <dbReference type="Proteomes" id="UP000749559"/>
    </source>
</evidence>
<dbReference type="PANTHER" id="PTHR15591:SF19">
    <property type="entry name" value="RUN DOMAIN-CONTAINING PROTEIN 1 ISOFORM X1"/>
    <property type="match status" value="1"/>
</dbReference>
<comment type="caution">
    <text evidence="4">The sequence shown here is derived from an EMBL/GenBank/DDBJ whole genome shotgun (WGS) entry which is preliminary data.</text>
</comment>
<feature type="compositionally biased region" description="Polar residues" evidence="2">
    <location>
        <begin position="1"/>
        <end position="12"/>
    </location>
</feature>
<evidence type="ECO:0000256" key="1">
    <source>
        <dbReference type="SAM" id="Coils"/>
    </source>
</evidence>
<feature type="region of interest" description="Disordered" evidence="2">
    <location>
        <begin position="1"/>
        <end position="62"/>
    </location>
</feature>
<evidence type="ECO:0000259" key="3">
    <source>
        <dbReference type="Pfam" id="PF26030"/>
    </source>
</evidence>
<gene>
    <name evidence="4" type="ORF">OFUS_LOCUS13093</name>
</gene>
<reference evidence="4" key="1">
    <citation type="submission" date="2022-03" db="EMBL/GenBank/DDBJ databases">
        <authorList>
            <person name="Martin C."/>
        </authorList>
    </citation>
    <scope>NUCLEOTIDE SEQUENCE</scope>
</reference>
<dbReference type="OrthoDB" id="10068328at2759"/>
<feature type="coiled-coil region" evidence="1">
    <location>
        <begin position="140"/>
        <end position="167"/>
    </location>
</feature>
<dbReference type="InterPro" id="IPR047343">
    <property type="entry name" value="RUSC1_2"/>
</dbReference>
<evidence type="ECO:0000256" key="2">
    <source>
        <dbReference type="SAM" id="MobiDB-lite"/>
    </source>
</evidence>
<keyword evidence="5" id="KW-1185">Reference proteome</keyword>
<accession>A0A8S4NZ66</accession>
<evidence type="ECO:0000313" key="4">
    <source>
        <dbReference type="EMBL" id="CAH1787377.1"/>
    </source>
</evidence>
<feature type="compositionally biased region" description="Acidic residues" evidence="2">
    <location>
        <begin position="14"/>
        <end position="24"/>
    </location>
</feature>
<dbReference type="Proteomes" id="UP000749559">
    <property type="component" value="Unassembled WGS sequence"/>
</dbReference>
<feature type="domain" description="RUN" evidence="3">
    <location>
        <begin position="149"/>
        <end position="247"/>
    </location>
</feature>
<dbReference type="Pfam" id="PF26030">
    <property type="entry name" value="RUNDC1"/>
    <property type="match status" value="1"/>
</dbReference>
<dbReference type="AlphaFoldDB" id="A0A8S4NZ66"/>
<feature type="compositionally biased region" description="Polar residues" evidence="2">
    <location>
        <begin position="45"/>
        <end position="57"/>
    </location>
</feature>
<keyword evidence="1" id="KW-0175">Coiled coil</keyword>
<organism evidence="4 5">
    <name type="scientific">Owenia fusiformis</name>
    <name type="common">Polychaete worm</name>
    <dbReference type="NCBI Taxonomy" id="6347"/>
    <lineage>
        <taxon>Eukaryota</taxon>
        <taxon>Metazoa</taxon>
        <taxon>Spiralia</taxon>
        <taxon>Lophotrochozoa</taxon>
        <taxon>Annelida</taxon>
        <taxon>Polychaeta</taxon>
        <taxon>Sedentaria</taxon>
        <taxon>Canalipalpata</taxon>
        <taxon>Sabellida</taxon>
        <taxon>Oweniida</taxon>
        <taxon>Oweniidae</taxon>
        <taxon>Owenia</taxon>
    </lineage>
</organism>
<sequence>MMEEVNMSNIGTDESCDNLDYDSFDDQKFEPPAERWAPLGASASPGPSGNEEYNSDPTHTDQLQKLEEEQEQLNSSLLALTTHFAQVQFRLKQIITAPSDDKESLLKELEEFAFKGIPDVRGSHIQDALNLEELSDKEHEKKITEQRKKQQELIAQLKSQLQDLESFAYETGDGELPTSVQMEKHQAMIEQFKNKLDLNIEDFDQKSTEELKQAVDQAIKQIVNPAKVKEKVVEQLKTQIVDLERYLFLTRRCW</sequence>